<keyword evidence="1" id="KW-1133">Transmembrane helix</keyword>
<keyword evidence="1" id="KW-0472">Membrane</keyword>
<evidence type="ECO:0000313" key="2">
    <source>
        <dbReference type="EMBL" id="MEQ2230262.1"/>
    </source>
</evidence>
<evidence type="ECO:0000256" key="1">
    <source>
        <dbReference type="SAM" id="Phobius"/>
    </source>
</evidence>
<keyword evidence="1" id="KW-0812">Transmembrane</keyword>
<reference evidence="2 3" key="1">
    <citation type="submission" date="2021-06" db="EMBL/GenBank/DDBJ databases">
        <authorList>
            <person name="Palmer J.M."/>
        </authorList>
    </citation>
    <scope>NUCLEOTIDE SEQUENCE [LARGE SCALE GENOMIC DNA]</scope>
    <source>
        <strain evidence="3">if_2019</strain>
        <tissue evidence="2">Muscle</tissue>
    </source>
</reference>
<sequence>MPYRSQVKAKMKNIKKNSKHYCLGFDFLLCVFFDHFFAVYFVLKVLLKGCTVAQLVALLPFSEKDLGSTSDLGSCCMEFARSPCTGIGSRQVLRLTPTVQKHDY</sequence>
<gene>
    <name evidence="2" type="ORF">ILYODFUR_027350</name>
</gene>
<comment type="caution">
    <text evidence="2">The sequence shown here is derived from an EMBL/GenBank/DDBJ whole genome shotgun (WGS) entry which is preliminary data.</text>
</comment>
<feature type="transmembrane region" description="Helical" evidence="1">
    <location>
        <begin position="21"/>
        <end position="43"/>
    </location>
</feature>
<protein>
    <submittedName>
        <fullName evidence="2">Uncharacterized protein</fullName>
    </submittedName>
</protein>
<organism evidence="2 3">
    <name type="scientific">Ilyodon furcidens</name>
    <name type="common">goldbreast splitfin</name>
    <dbReference type="NCBI Taxonomy" id="33524"/>
    <lineage>
        <taxon>Eukaryota</taxon>
        <taxon>Metazoa</taxon>
        <taxon>Chordata</taxon>
        <taxon>Craniata</taxon>
        <taxon>Vertebrata</taxon>
        <taxon>Euteleostomi</taxon>
        <taxon>Actinopterygii</taxon>
        <taxon>Neopterygii</taxon>
        <taxon>Teleostei</taxon>
        <taxon>Neoteleostei</taxon>
        <taxon>Acanthomorphata</taxon>
        <taxon>Ovalentaria</taxon>
        <taxon>Atherinomorphae</taxon>
        <taxon>Cyprinodontiformes</taxon>
        <taxon>Goodeidae</taxon>
        <taxon>Ilyodon</taxon>
    </lineage>
</organism>
<dbReference type="EMBL" id="JAHRIQ010026758">
    <property type="protein sequence ID" value="MEQ2230262.1"/>
    <property type="molecule type" value="Genomic_DNA"/>
</dbReference>
<proteinExistence type="predicted"/>
<evidence type="ECO:0000313" key="3">
    <source>
        <dbReference type="Proteomes" id="UP001482620"/>
    </source>
</evidence>
<dbReference type="Proteomes" id="UP001482620">
    <property type="component" value="Unassembled WGS sequence"/>
</dbReference>
<name>A0ABV0TDD6_9TELE</name>
<keyword evidence="3" id="KW-1185">Reference proteome</keyword>
<accession>A0ABV0TDD6</accession>